<evidence type="ECO:0000313" key="1">
    <source>
        <dbReference type="EMBL" id="KAK5172020.1"/>
    </source>
</evidence>
<evidence type="ECO:0000313" key="2">
    <source>
        <dbReference type="Proteomes" id="UP001337655"/>
    </source>
</evidence>
<proteinExistence type="predicted"/>
<dbReference type="RefSeq" id="XP_064660864.1">
    <property type="nucleotide sequence ID" value="XM_064800913.1"/>
</dbReference>
<dbReference type="EMBL" id="JAVRRT010000005">
    <property type="protein sequence ID" value="KAK5172020.1"/>
    <property type="molecule type" value="Genomic_DNA"/>
</dbReference>
<dbReference type="AlphaFoldDB" id="A0AAV9PE96"/>
<sequence>MLFSGEEALAYLYFVFEGLTSSCFPSIRSCLVGKNEVEAEEQATDSIDVPQATRSRDYSPGGAVPFLTKLIGRARTFEYDLAVKGVDAVTAERIGWVNTAYGPNDEMQAAVNELAGRIALFPKQSLVATKKSINYDRPSEDNLNEDVVAMNELRVKPMSEKLMTKFIHLTDDFKKNEFELRMPEDLVQLYE</sequence>
<dbReference type="InterPro" id="IPR029045">
    <property type="entry name" value="ClpP/crotonase-like_dom_sf"/>
</dbReference>
<comment type="caution">
    <text evidence="1">The sequence shown here is derived from an EMBL/GenBank/DDBJ whole genome shotgun (WGS) entry which is preliminary data.</text>
</comment>
<dbReference type="GeneID" id="89925003"/>
<protein>
    <submittedName>
        <fullName evidence="1">Uncharacterized protein</fullName>
    </submittedName>
</protein>
<gene>
    <name evidence="1" type="ORF">LTR77_003657</name>
</gene>
<keyword evidence="2" id="KW-1185">Reference proteome</keyword>
<dbReference type="SUPFAM" id="SSF52096">
    <property type="entry name" value="ClpP/crotonase"/>
    <property type="match status" value="1"/>
</dbReference>
<organism evidence="1 2">
    <name type="scientific">Saxophila tyrrhenica</name>
    <dbReference type="NCBI Taxonomy" id="1690608"/>
    <lineage>
        <taxon>Eukaryota</taxon>
        <taxon>Fungi</taxon>
        <taxon>Dikarya</taxon>
        <taxon>Ascomycota</taxon>
        <taxon>Pezizomycotina</taxon>
        <taxon>Dothideomycetes</taxon>
        <taxon>Dothideomycetidae</taxon>
        <taxon>Mycosphaerellales</taxon>
        <taxon>Extremaceae</taxon>
        <taxon>Saxophila</taxon>
    </lineage>
</organism>
<reference evidence="1 2" key="1">
    <citation type="submission" date="2023-08" db="EMBL/GenBank/DDBJ databases">
        <title>Black Yeasts Isolated from many extreme environments.</title>
        <authorList>
            <person name="Coleine C."/>
            <person name="Stajich J.E."/>
            <person name="Selbmann L."/>
        </authorList>
    </citation>
    <scope>NUCLEOTIDE SEQUENCE [LARGE SCALE GENOMIC DNA]</scope>
    <source>
        <strain evidence="1 2">CCFEE 5935</strain>
    </source>
</reference>
<accession>A0AAV9PE96</accession>
<dbReference type="Gene3D" id="3.90.226.10">
    <property type="entry name" value="2-enoyl-CoA Hydratase, Chain A, domain 1"/>
    <property type="match status" value="1"/>
</dbReference>
<dbReference type="Proteomes" id="UP001337655">
    <property type="component" value="Unassembled WGS sequence"/>
</dbReference>
<name>A0AAV9PE96_9PEZI</name>